<dbReference type="OrthoDB" id="3509362at2759"/>
<proteinExistence type="predicted"/>
<name>A0A1V6SPB7_9EURO</name>
<dbReference type="InterPro" id="IPR036291">
    <property type="entry name" value="NAD(P)-bd_dom_sf"/>
</dbReference>
<dbReference type="GO" id="GO:0005739">
    <property type="term" value="C:mitochondrion"/>
    <property type="evidence" value="ECO:0007669"/>
    <property type="project" value="TreeGrafter"/>
</dbReference>
<dbReference type="InterPro" id="IPR011032">
    <property type="entry name" value="GroES-like_sf"/>
</dbReference>
<accession>A0A1V6SPB7</accession>
<organism evidence="2 3">
    <name type="scientific">Penicillium steckii</name>
    <dbReference type="NCBI Taxonomy" id="303698"/>
    <lineage>
        <taxon>Eukaryota</taxon>
        <taxon>Fungi</taxon>
        <taxon>Dikarya</taxon>
        <taxon>Ascomycota</taxon>
        <taxon>Pezizomycotina</taxon>
        <taxon>Eurotiomycetes</taxon>
        <taxon>Eurotiomycetidae</taxon>
        <taxon>Eurotiales</taxon>
        <taxon>Aspergillaceae</taxon>
        <taxon>Penicillium</taxon>
    </lineage>
</organism>
<comment type="caution">
    <text evidence="2">The sequence shown here is derived from an EMBL/GenBank/DDBJ whole genome shotgun (WGS) entry which is preliminary data.</text>
</comment>
<dbReference type="InterPro" id="IPR050700">
    <property type="entry name" value="YIM1/Zinc_Alcohol_DH_Fams"/>
</dbReference>
<gene>
    <name evidence="2" type="ORF">PENSTE_c026G05205</name>
</gene>
<sequence length="366" mass="39695">MQDMPPMDQTSIIPSTMRAWVRMQRGPTCTSLKLVSDYPTPDIPTASSSDILIRVSHVPLQFSSEFTMKTLPMLPFANQYVPELELSGEVVAAGDLSPVELRTPGSQVVAFQNIPSAILKGQGVLAEYVRLPSSQVALIDSAVDMASASGISASGSVALKMARTAGVREGHRVLVNGASGSAGSVLVQLCKLRGAYVVGIASGGNESIVRDLGVDEFIDYRQHNQLPRYLAKNYGDKPFDAVLDCVGTQVLFVNSPAYLKSEGAFVNIGMFEGILASTRNILLNCYLPTWLGGVPRRYITFSTPPACEATIYIARLVEEGKLRIPVDSIYRMEDALQAYERISTKRARGKVVVKVYEHSNVSNSQE</sequence>
<evidence type="ECO:0000313" key="2">
    <source>
        <dbReference type="EMBL" id="OQE15905.1"/>
    </source>
</evidence>
<evidence type="ECO:0000259" key="1">
    <source>
        <dbReference type="SMART" id="SM00829"/>
    </source>
</evidence>
<evidence type="ECO:0000313" key="3">
    <source>
        <dbReference type="Proteomes" id="UP000191285"/>
    </source>
</evidence>
<dbReference type="SMART" id="SM00829">
    <property type="entry name" value="PKS_ER"/>
    <property type="match status" value="1"/>
</dbReference>
<dbReference type="SUPFAM" id="SSF50129">
    <property type="entry name" value="GroES-like"/>
    <property type="match status" value="1"/>
</dbReference>
<keyword evidence="3" id="KW-1185">Reference proteome</keyword>
<dbReference type="CDD" id="cd08267">
    <property type="entry name" value="MDR1"/>
    <property type="match status" value="1"/>
</dbReference>
<dbReference type="Pfam" id="PF13602">
    <property type="entry name" value="ADH_zinc_N_2"/>
    <property type="match status" value="1"/>
</dbReference>
<dbReference type="GO" id="GO:0016491">
    <property type="term" value="F:oxidoreductase activity"/>
    <property type="evidence" value="ECO:0007669"/>
    <property type="project" value="InterPro"/>
</dbReference>
<protein>
    <recommendedName>
        <fullName evidence="1">Enoyl reductase (ER) domain-containing protein</fullName>
    </recommendedName>
</protein>
<dbReference type="EMBL" id="MLKD01000026">
    <property type="protein sequence ID" value="OQE15905.1"/>
    <property type="molecule type" value="Genomic_DNA"/>
</dbReference>
<dbReference type="STRING" id="303698.A0A1V6SPB7"/>
<dbReference type="SUPFAM" id="SSF51735">
    <property type="entry name" value="NAD(P)-binding Rossmann-fold domains"/>
    <property type="match status" value="1"/>
</dbReference>
<feature type="domain" description="Enoyl reductase (ER)" evidence="1">
    <location>
        <begin position="28"/>
        <end position="353"/>
    </location>
</feature>
<dbReference type="PANTHER" id="PTHR11695:SF294">
    <property type="entry name" value="RETICULON-4-INTERACTING PROTEIN 1, MITOCHONDRIAL"/>
    <property type="match status" value="1"/>
</dbReference>
<dbReference type="PANTHER" id="PTHR11695">
    <property type="entry name" value="ALCOHOL DEHYDROGENASE RELATED"/>
    <property type="match status" value="1"/>
</dbReference>
<dbReference type="Gene3D" id="3.90.180.10">
    <property type="entry name" value="Medium-chain alcohol dehydrogenases, catalytic domain"/>
    <property type="match status" value="1"/>
</dbReference>
<dbReference type="InterPro" id="IPR020843">
    <property type="entry name" value="ER"/>
</dbReference>
<dbReference type="Proteomes" id="UP000191285">
    <property type="component" value="Unassembled WGS sequence"/>
</dbReference>
<dbReference type="AlphaFoldDB" id="A0A1V6SPB7"/>
<dbReference type="Gene3D" id="3.40.50.720">
    <property type="entry name" value="NAD(P)-binding Rossmann-like Domain"/>
    <property type="match status" value="1"/>
</dbReference>
<reference evidence="3" key="1">
    <citation type="journal article" date="2017" name="Nat. Microbiol.">
        <title>Global analysis of biosynthetic gene clusters reveals vast potential of secondary metabolite production in Penicillium species.</title>
        <authorList>
            <person name="Nielsen J.C."/>
            <person name="Grijseels S."/>
            <person name="Prigent S."/>
            <person name="Ji B."/>
            <person name="Dainat J."/>
            <person name="Nielsen K.F."/>
            <person name="Frisvad J.C."/>
            <person name="Workman M."/>
            <person name="Nielsen J."/>
        </authorList>
    </citation>
    <scope>NUCLEOTIDE SEQUENCE [LARGE SCALE GENOMIC DNA]</scope>
    <source>
        <strain evidence="3">IBT 24891</strain>
    </source>
</reference>